<gene>
    <name evidence="3" type="ORF">RE6C_00714</name>
</gene>
<feature type="transmembrane region" description="Helical" evidence="2">
    <location>
        <begin position="120"/>
        <end position="140"/>
    </location>
</feature>
<reference evidence="3" key="1">
    <citation type="submission" date="2012-11" db="EMBL/GenBank/DDBJ databases">
        <title>Permanent draft genomes of Rhodopirellula europaea strain SH398 and 6C.</title>
        <authorList>
            <person name="Richter M."/>
            <person name="Richter-Heitmann T."/>
            <person name="Frank C."/>
            <person name="Harder J."/>
            <person name="Glockner F.O."/>
        </authorList>
    </citation>
    <scope>NUCLEOTIDE SEQUENCE</scope>
    <source>
        <strain evidence="3">6C</strain>
    </source>
</reference>
<sequence length="148" mass="16903">MDNCHGNAPRVRKRNRGNNHAASDARRTPYPMKMANRLWDESVFRNRHVAAGSQRFQLNRGVPKKNGMTRRKETLANRAMIRVMWLRRLIRFRLGQDDIYVALASCLMFVRAGVSVVATPLVTVSLLTVIVCVAGVGMTMRSDMRECW</sequence>
<protein>
    <submittedName>
        <fullName evidence="3">Uncharacterized protein</fullName>
    </submittedName>
</protein>
<evidence type="ECO:0000313" key="4">
    <source>
        <dbReference type="Proteomes" id="UP000011529"/>
    </source>
</evidence>
<feature type="region of interest" description="Disordered" evidence="1">
    <location>
        <begin position="1"/>
        <end position="27"/>
    </location>
</feature>
<evidence type="ECO:0000313" key="3">
    <source>
        <dbReference type="EMBL" id="EMB18556.1"/>
    </source>
</evidence>
<keyword evidence="2" id="KW-0812">Transmembrane</keyword>
<name>M2A917_9BACT</name>
<accession>M2A917</accession>
<keyword evidence="2" id="KW-0472">Membrane</keyword>
<dbReference type="Proteomes" id="UP000011529">
    <property type="component" value="Unassembled WGS sequence"/>
</dbReference>
<comment type="caution">
    <text evidence="3">The sequence shown here is derived from an EMBL/GenBank/DDBJ whole genome shotgun (WGS) entry which is preliminary data.</text>
</comment>
<proteinExistence type="predicted"/>
<organism evidence="3 4">
    <name type="scientific">Rhodopirellula europaea 6C</name>
    <dbReference type="NCBI Taxonomy" id="1263867"/>
    <lineage>
        <taxon>Bacteria</taxon>
        <taxon>Pseudomonadati</taxon>
        <taxon>Planctomycetota</taxon>
        <taxon>Planctomycetia</taxon>
        <taxon>Pirellulales</taxon>
        <taxon>Pirellulaceae</taxon>
        <taxon>Rhodopirellula</taxon>
    </lineage>
</organism>
<evidence type="ECO:0000256" key="2">
    <source>
        <dbReference type="SAM" id="Phobius"/>
    </source>
</evidence>
<dbReference type="PATRIC" id="fig|1263867.3.peg.763"/>
<dbReference type="AlphaFoldDB" id="M2A917"/>
<reference evidence="3" key="2">
    <citation type="journal article" date="2013" name="Mar. Genomics">
        <title>Expression of sulfatases in Rhodopirellula baltica and the diversity of sulfatases in the genus Rhodopirellula.</title>
        <authorList>
            <person name="Wegner C.E."/>
            <person name="Richter-Heitmann T."/>
            <person name="Klindworth A."/>
            <person name="Klockow C."/>
            <person name="Richter M."/>
            <person name="Achstetter T."/>
            <person name="Glockner F.O."/>
            <person name="Harder J."/>
        </authorList>
    </citation>
    <scope>NUCLEOTIDE SEQUENCE [LARGE SCALE GENOMIC DNA]</scope>
    <source>
        <strain evidence="3">6C</strain>
    </source>
</reference>
<evidence type="ECO:0000256" key="1">
    <source>
        <dbReference type="SAM" id="MobiDB-lite"/>
    </source>
</evidence>
<dbReference type="EMBL" id="ANMO01000036">
    <property type="protein sequence ID" value="EMB18556.1"/>
    <property type="molecule type" value="Genomic_DNA"/>
</dbReference>
<keyword evidence="4" id="KW-1185">Reference proteome</keyword>
<keyword evidence="2" id="KW-1133">Transmembrane helix</keyword>